<evidence type="ECO:0000313" key="1">
    <source>
        <dbReference type="EMBL" id="CAZ81359.1"/>
    </source>
</evidence>
<proteinExistence type="predicted"/>
<reference evidence="1 2" key="1">
    <citation type="journal article" date="2010" name="Nature">
        <title>Perigord black truffle genome uncovers evolutionary origins and mechanisms of symbiosis.</title>
        <authorList>
            <person name="Martin F."/>
            <person name="Kohler A."/>
            <person name="Murat C."/>
            <person name="Balestrini R."/>
            <person name="Coutinho P.M."/>
            <person name="Jaillon O."/>
            <person name="Montanini B."/>
            <person name="Morin E."/>
            <person name="Noel B."/>
            <person name="Percudani R."/>
            <person name="Porcel B."/>
            <person name="Rubini A."/>
            <person name="Amicucci A."/>
            <person name="Amselem J."/>
            <person name="Anthouard V."/>
            <person name="Arcioni S."/>
            <person name="Artiguenave F."/>
            <person name="Aury J.M."/>
            <person name="Ballario P."/>
            <person name="Bolchi A."/>
            <person name="Brenna A."/>
            <person name="Brun A."/>
            <person name="Buee M."/>
            <person name="Cantarel B."/>
            <person name="Chevalier G."/>
            <person name="Couloux A."/>
            <person name="Da Silva C."/>
            <person name="Denoeud F."/>
            <person name="Duplessis S."/>
            <person name="Ghignone S."/>
            <person name="Hilselberger B."/>
            <person name="Iotti M."/>
            <person name="Marcais B."/>
            <person name="Mello A."/>
            <person name="Miranda M."/>
            <person name="Pacioni G."/>
            <person name="Quesneville H."/>
            <person name="Riccioni C."/>
            <person name="Ruotolo R."/>
            <person name="Splivallo R."/>
            <person name="Stocchi V."/>
            <person name="Tisserant E."/>
            <person name="Viscomi A.R."/>
            <person name="Zambonelli A."/>
            <person name="Zampieri E."/>
            <person name="Henrissat B."/>
            <person name="Lebrun M.H."/>
            <person name="Paolocci F."/>
            <person name="Bonfante P."/>
            <person name="Ottonello S."/>
            <person name="Wincker P."/>
        </authorList>
    </citation>
    <scope>NUCLEOTIDE SEQUENCE [LARGE SCALE GENOMIC DNA]</scope>
    <source>
        <strain evidence="1 2">Mel28</strain>
    </source>
</reference>
<organism evidence="1 2">
    <name type="scientific">Tuber melanosporum (strain Mel28)</name>
    <name type="common">Perigord black truffle</name>
    <dbReference type="NCBI Taxonomy" id="656061"/>
    <lineage>
        <taxon>Eukaryota</taxon>
        <taxon>Fungi</taxon>
        <taxon>Dikarya</taxon>
        <taxon>Ascomycota</taxon>
        <taxon>Pezizomycotina</taxon>
        <taxon>Pezizomycetes</taxon>
        <taxon>Pezizales</taxon>
        <taxon>Tuberaceae</taxon>
        <taxon>Tuber</taxon>
    </lineage>
</organism>
<dbReference type="HOGENOM" id="CLU_1662083_0_0_1"/>
<evidence type="ECO:0000313" key="2">
    <source>
        <dbReference type="Proteomes" id="UP000006911"/>
    </source>
</evidence>
<sequence>MSNPLCLARRRWKETCFRHSAKCSPCFFRTLPIRLHNPYYSSTVQVHRIPSRLLSSLTRPQSTGRSTQTRTVVTTPAQLSKRIQDQQSTAVLKQSLKYPIQSYICWCLVAHTTTTLYSTSTVQRWTQKCKHVVILDNTEGSRAITLPCARQVGRREKEK</sequence>
<keyword evidence="2" id="KW-1185">Reference proteome</keyword>
<accession>D5GA16</accession>
<dbReference type="Proteomes" id="UP000006911">
    <property type="component" value="Unassembled WGS sequence"/>
</dbReference>
<dbReference type="AlphaFoldDB" id="D5GA16"/>
<dbReference type="EMBL" id="FN430070">
    <property type="protein sequence ID" value="CAZ81359.1"/>
    <property type="molecule type" value="Genomic_DNA"/>
</dbReference>
<name>D5GA16_TUBMM</name>
<dbReference type="GeneID" id="9187064"/>
<dbReference type="KEGG" id="tml:GSTUM_00003497001"/>
<dbReference type="RefSeq" id="XP_002837168.1">
    <property type="nucleotide sequence ID" value="XM_002837122.1"/>
</dbReference>
<gene>
    <name evidence="1" type="ORF">GSTUM_00003497001</name>
</gene>
<dbReference type="InParanoid" id="D5GA16"/>
<protein>
    <submittedName>
        <fullName evidence="1">(Perigord truffle) hypothetical protein</fullName>
    </submittedName>
</protein>